<name>A0ABQ6X1U9_9EURO</name>
<organism evidence="1 2">
    <name type="scientific">Aspergillus pseudocaelatus</name>
    <dbReference type="NCBI Taxonomy" id="1825620"/>
    <lineage>
        <taxon>Eukaryota</taxon>
        <taxon>Fungi</taxon>
        <taxon>Dikarya</taxon>
        <taxon>Ascomycota</taxon>
        <taxon>Pezizomycotina</taxon>
        <taxon>Eurotiomycetes</taxon>
        <taxon>Eurotiomycetidae</taxon>
        <taxon>Eurotiales</taxon>
        <taxon>Aspergillaceae</taxon>
        <taxon>Aspergillus</taxon>
        <taxon>Aspergillus subgen. Circumdati</taxon>
    </lineage>
</organism>
<gene>
    <name evidence="1" type="ORF">BDV36DRAFT_132278</name>
</gene>
<accession>A0ABQ6X1U9</accession>
<dbReference type="Gene3D" id="3.20.20.140">
    <property type="entry name" value="Metal-dependent hydrolases"/>
    <property type="match status" value="1"/>
</dbReference>
<reference evidence="1 2" key="1">
    <citation type="submission" date="2019-04" db="EMBL/GenBank/DDBJ databases">
        <authorList>
            <consortium name="DOE Joint Genome Institute"/>
            <person name="Mondo S."/>
            <person name="Kjaerbolling I."/>
            <person name="Vesth T."/>
            <person name="Frisvad J.C."/>
            <person name="Nybo J.L."/>
            <person name="Theobald S."/>
            <person name="Kildgaard S."/>
            <person name="Isbrandt T."/>
            <person name="Kuo A."/>
            <person name="Sato A."/>
            <person name="Lyhne E.K."/>
            <person name="Kogle M.E."/>
            <person name="Wiebenga A."/>
            <person name="Kun R.S."/>
            <person name="Lubbers R.J."/>
            <person name="Makela M.R."/>
            <person name="Barry K."/>
            <person name="Chovatia M."/>
            <person name="Clum A."/>
            <person name="Daum C."/>
            <person name="Haridas S."/>
            <person name="He G."/>
            <person name="LaButti K."/>
            <person name="Lipzen A."/>
            <person name="Riley R."/>
            <person name="Salamov A."/>
            <person name="Simmons B.A."/>
            <person name="Magnuson J.K."/>
            <person name="Henrissat B."/>
            <person name="Mortensen U.H."/>
            <person name="Larsen T.O."/>
            <person name="Devries R.P."/>
            <person name="Grigoriev I.V."/>
            <person name="Machida M."/>
            <person name="Baker S.E."/>
            <person name="Andersen M.R."/>
            <person name="Cantor M.N."/>
            <person name="Hua S.X."/>
        </authorList>
    </citation>
    <scope>NUCLEOTIDE SEQUENCE [LARGE SCALE GENOMIC DNA]</scope>
    <source>
        <strain evidence="1 2">CBS 117616</strain>
    </source>
</reference>
<proteinExistence type="predicted"/>
<evidence type="ECO:0000313" key="2">
    <source>
        <dbReference type="Proteomes" id="UP000325395"/>
    </source>
</evidence>
<sequence length="139" mass="16076">MRTRGDPLNKAAMIAAADHVWPFGWIIQGYIALEQVWTKGGGTYRFPSLPDLDEYVTDILLTALDRIVWVTDWPRSAGMEANPEGDRNMVQVCRNVDDTAFITRGRKWYQDVEGGTGELLDRKFWVENPKKLWQWDDDE</sequence>
<protein>
    <recommendedName>
        <fullName evidence="3">Amidohydrolase-related domain-containing protein</fullName>
    </recommendedName>
</protein>
<dbReference type="EMBL" id="ML735689">
    <property type="protein sequence ID" value="KAE8423310.1"/>
    <property type="molecule type" value="Genomic_DNA"/>
</dbReference>
<evidence type="ECO:0000313" key="1">
    <source>
        <dbReference type="EMBL" id="KAE8423310.1"/>
    </source>
</evidence>
<dbReference type="Proteomes" id="UP000325395">
    <property type="component" value="Unassembled WGS sequence"/>
</dbReference>
<keyword evidence="2" id="KW-1185">Reference proteome</keyword>
<evidence type="ECO:0008006" key="3">
    <source>
        <dbReference type="Google" id="ProtNLM"/>
    </source>
</evidence>